<accession>A0ABR3MPE3</accession>
<reference evidence="1 2" key="1">
    <citation type="submission" date="2023-09" db="EMBL/GenBank/DDBJ databases">
        <authorList>
            <person name="Wang M."/>
        </authorList>
    </citation>
    <scope>NUCLEOTIDE SEQUENCE [LARGE SCALE GENOMIC DNA]</scope>
    <source>
        <strain evidence="1">GT-2023</strain>
        <tissue evidence="1">Liver</tissue>
    </source>
</reference>
<organism evidence="1 2">
    <name type="scientific">Cirrhinus molitorella</name>
    <name type="common">mud carp</name>
    <dbReference type="NCBI Taxonomy" id="172907"/>
    <lineage>
        <taxon>Eukaryota</taxon>
        <taxon>Metazoa</taxon>
        <taxon>Chordata</taxon>
        <taxon>Craniata</taxon>
        <taxon>Vertebrata</taxon>
        <taxon>Euteleostomi</taxon>
        <taxon>Actinopterygii</taxon>
        <taxon>Neopterygii</taxon>
        <taxon>Teleostei</taxon>
        <taxon>Ostariophysi</taxon>
        <taxon>Cypriniformes</taxon>
        <taxon>Cyprinidae</taxon>
        <taxon>Labeoninae</taxon>
        <taxon>Labeonini</taxon>
        <taxon>Cirrhinus</taxon>
    </lineage>
</organism>
<evidence type="ECO:0000313" key="2">
    <source>
        <dbReference type="Proteomes" id="UP001558613"/>
    </source>
</evidence>
<protein>
    <submittedName>
        <fullName evidence="1">Uncharacterized protein</fullName>
    </submittedName>
</protein>
<evidence type="ECO:0000313" key="1">
    <source>
        <dbReference type="EMBL" id="KAL1266502.1"/>
    </source>
</evidence>
<comment type="caution">
    <text evidence="1">The sequence shown here is derived from an EMBL/GenBank/DDBJ whole genome shotgun (WGS) entry which is preliminary data.</text>
</comment>
<name>A0ABR3MPE3_9TELE</name>
<gene>
    <name evidence="1" type="ORF">QQF64_002177</name>
</gene>
<dbReference type="Proteomes" id="UP001558613">
    <property type="component" value="Unassembled WGS sequence"/>
</dbReference>
<proteinExistence type="predicted"/>
<keyword evidence="2" id="KW-1185">Reference proteome</keyword>
<dbReference type="EMBL" id="JAYMGO010000010">
    <property type="protein sequence ID" value="KAL1266502.1"/>
    <property type="molecule type" value="Genomic_DNA"/>
</dbReference>
<sequence length="112" mass="12508">MDTSCCPLERILESWVSCQNLDTCTQELKHNPAHPESFMSKSRRATSAQYLTRPCWRGRYRRLFPPRDFITPTTAGPQPPGADRSFEAPGAWLLSLVLLQGNGTGQVPAETC</sequence>